<evidence type="ECO:0000313" key="2">
    <source>
        <dbReference type="Proteomes" id="UP000000305"/>
    </source>
</evidence>
<dbReference type="KEGG" id="dpx:DAPPUDRAFT_57167"/>
<gene>
    <name evidence="1" type="ORF">DAPPUDRAFT_57167</name>
</gene>
<feature type="non-terminal residue" evidence="1">
    <location>
        <position position="126"/>
    </location>
</feature>
<evidence type="ECO:0000313" key="1">
    <source>
        <dbReference type="EMBL" id="EFX74469.1"/>
    </source>
</evidence>
<sequence length="126" mass="13484">GVVNTTGICDQRAKSIQDGVPVYGRADQAYRLTQRAVLTVSTAQVFQEGFPDDLSIVATLRPAQGINSVLFAVYNDAGDEQLVVSVGKTVSLTYQEGDDEGNRSPPIQVDFGVRMNDGKSVTTIFG</sequence>
<dbReference type="OrthoDB" id="6382558at2759"/>
<dbReference type="Proteomes" id="UP000000305">
    <property type="component" value="Unassembled WGS sequence"/>
</dbReference>
<accession>E9H1N8</accession>
<keyword evidence="2" id="KW-1185">Reference proteome</keyword>
<proteinExistence type="predicted"/>
<dbReference type="AlphaFoldDB" id="E9H1N8"/>
<dbReference type="OMA" id="FAVYNDA"/>
<dbReference type="SUPFAM" id="SSF49899">
    <property type="entry name" value="Concanavalin A-like lectins/glucanases"/>
    <property type="match status" value="1"/>
</dbReference>
<organism evidence="1 2">
    <name type="scientific">Daphnia pulex</name>
    <name type="common">Water flea</name>
    <dbReference type="NCBI Taxonomy" id="6669"/>
    <lineage>
        <taxon>Eukaryota</taxon>
        <taxon>Metazoa</taxon>
        <taxon>Ecdysozoa</taxon>
        <taxon>Arthropoda</taxon>
        <taxon>Crustacea</taxon>
        <taxon>Branchiopoda</taxon>
        <taxon>Diplostraca</taxon>
        <taxon>Cladocera</taxon>
        <taxon>Anomopoda</taxon>
        <taxon>Daphniidae</taxon>
        <taxon>Daphnia</taxon>
    </lineage>
</organism>
<dbReference type="Gene3D" id="2.60.120.200">
    <property type="match status" value="1"/>
</dbReference>
<dbReference type="InterPro" id="IPR013320">
    <property type="entry name" value="ConA-like_dom_sf"/>
</dbReference>
<dbReference type="InParanoid" id="E9H1N8"/>
<reference evidence="1 2" key="1">
    <citation type="journal article" date="2011" name="Science">
        <title>The ecoresponsive genome of Daphnia pulex.</title>
        <authorList>
            <person name="Colbourne J.K."/>
            <person name="Pfrender M.E."/>
            <person name="Gilbert D."/>
            <person name="Thomas W.K."/>
            <person name="Tucker A."/>
            <person name="Oakley T.H."/>
            <person name="Tokishita S."/>
            <person name="Aerts A."/>
            <person name="Arnold G.J."/>
            <person name="Basu M.K."/>
            <person name="Bauer D.J."/>
            <person name="Caceres C.E."/>
            <person name="Carmel L."/>
            <person name="Casola C."/>
            <person name="Choi J.H."/>
            <person name="Detter J.C."/>
            <person name="Dong Q."/>
            <person name="Dusheyko S."/>
            <person name="Eads B.D."/>
            <person name="Frohlich T."/>
            <person name="Geiler-Samerotte K.A."/>
            <person name="Gerlach D."/>
            <person name="Hatcher P."/>
            <person name="Jogdeo S."/>
            <person name="Krijgsveld J."/>
            <person name="Kriventseva E.V."/>
            <person name="Kultz D."/>
            <person name="Laforsch C."/>
            <person name="Lindquist E."/>
            <person name="Lopez J."/>
            <person name="Manak J.R."/>
            <person name="Muller J."/>
            <person name="Pangilinan J."/>
            <person name="Patwardhan R.P."/>
            <person name="Pitluck S."/>
            <person name="Pritham E.J."/>
            <person name="Rechtsteiner A."/>
            <person name="Rho M."/>
            <person name="Rogozin I.B."/>
            <person name="Sakarya O."/>
            <person name="Salamov A."/>
            <person name="Schaack S."/>
            <person name="Shapiro H."/>
            <person name="Shiga Y."/>
            <person name="Skalitzky C."/>
            <person name="Smith Z."/>
            <person name="Souvorov A."/>
            <person name="Sung W."/>
            <person name="Tang Z."/>
            <person name="Tsuchiya D."/>
            <person name="Tu H."/>
            <person name="Vos H."/>
            <person name="Wang M."/>
            <person name="Wolf Y.I."/>
            <person name="Yamagata H."/>
            <person name="Yamada T."/>
            <person name="Ye Y."/>
            <person name="Shaw J.R."/>
            <person name="Andrews J."/>
            <person name="Crease T.J."/>
            <person name="Tang H."/>
            <person name="Lucas S.M."/>
            <person name="Robertson H.M."/>
            <person name="Bork P."/>
            <person name="Koonin E.V."/>
            <person name="Zdobnov E.M."/>
            <person name="Grigoriev I.V."/>
            <person name="Lynch M."/>
            <person name="Boore J.L."/>
        </authorList>
    </citation>
    <scope>NUCLEOTIDE SEQUENCE [LARGE SCALE GENOMIC DNA]</scope>
</reference>
<name>E9H1N8_DAPPU</name>
<dbReference type="EMBL" id="GL732583">
    <property type="protein sequence ID" value="EFX74469.1"/>
    <property type="molecule type" value="Genomic_DNA"/>
</dbReference>
<dbReference type="eggNOG" id="KOG3544">
    <property type="taxonomic scope" value="Eukaryota"/>
</dbReference>
<dbReference type="HOGENOM" id="CLU_1987108_0_0_1"/>
<protein>
    <submittedName>
        <fullName evidence="1">Uncharacterized protein</fullName>
    </submittedName>
</protein>